<dbReference type="PANTHER" id="PTHR46558">
    <property type="entry name" value="TRACRIPTIONAL REGULATORY PROTEIN-RELATED-RELATED"/>
    <property type="match status" value="1"/>
</dbReference>
<organism evidence="3 4">
    <name type="scientific">Alicyclobacillus mengziensis</name>
    <dbReference type="NCBI Taxonomy" id="2931921"/>
    <lineage>
        <taxon>Bacteria</taxon>
        <taxon>Bacillati</taxon>
        <taxon>Bacillota</taxon>
        <taxon>Bacilli</taxon>
        <taxon>Bacillales</taxon>
        <taxon>Alicyclobacillaceae</taxon>
        <taxon>Alicyclobacillus</taxon>
    </lineage>
</organism>
<dbReference type="GO" id="GO:0003677">
    <property type="term" value="F:DNA binding"/>
    <property type="evidence" value="ECO:0007669"/>
    <property type="project" value="UniProtKB-KW"/>
</dbReference>
<dbReference type="CDD" id="cd00093">
    <property type="entry name" value="HTH_XRE"/>
    <property type="match status" value="1"/>
</dbReference>
<dbReference type="PROSITE" id="PS50943">
    <property type="entry name" value="HTH_CROC1"/>
    <property type="match status" value="1"/>
</dbReference>
<dbReference type="InterPro" id="IPR001387">
    <property type="entry name" value="Cro/C1-type_HTH"/>
</dbReference>
<dbReference type="RefSeq" id="WP_206658001.1">
    <property type="nucleotide sequence ID" value="NZ_CP071182.1"/>
</dbReference>
<keyword evidence="1" id="KW-0238">DNA-binding</keyword>
<dbReference type="Gene3D" id="1.10.260.40">
    <property type="entry name" value="lambda repressor-like DNA-binding domains"/>
    <property type="match status" value="1"/>
</dbReference>
<accession>A0A9X7Z8S7</accession>
<evidence type="ECO:0000256" key="1">
    <source>
        <dbReference type="ARBA" id="ARBA00023125"/>
    </source>
</evidence>
<dbReference type="PANTHER" id="PTHR46558:SF14">
    <property type="entry name" value="HTH-TYPE TRANSCRIPTIONAL REGULATOR ANSR"/>
    <property type="match status" value="1"/>
</dbReference>
<sequence>MTLGERLTQARTAKQLTTQQVADELGIARSTYTGYETEYREPDTKTLIRLAEMYEVSLDWLLTGKSGDDLPTLPPEEREFLTWVKNHLTGTFFYDFSKSPSTRKKEMMRGLRLIYELEKGRKPGQKQGE</sequence>
<proteinExistence type="predicted"/>
<dbReference type="Proteomes" id="UP000663505">
    <property type="component" value="Chromosome"/>
</dbReference>
<reference evidence="3 4" key="1">
    <citation type="submission" date="2021-02" db="EMBL/GenBank/DDBJ databases">
        <title>Alicyclobacillus curvatus sp. nov. and Alicyclobacillus mengziensis sp. nov., two acidophilic bacteria isolated from acid mine drainage.</title>
        <authorList>
            <person name="Huang Y."/>
        </authorList>
    </citation>
    <scope>NUCLEOTIDE SEQUENCE [LARGE SCALE GENOMIC DNA]</scope>
    <source>
        <strain evidence="3 4">S30H14</strain>
    </source>
</reference>
<evidence type="ECO:0000313" key="4">
    <source>
        <dbReference type="Proteomes" id="UP000663505"/>
    </source>
</evidence>
<dbReference type="InterPro" id="IPR010982">
    <property type="entry name" value="Lambda_DNA-bd_dom_sf"/>
</dbReference>
<dbReference type="KEGG" id="afx:JZ786_06850"/>
<dbReference type="SMART" id="SM00530">
    <property type="entry name" value="HTH_XRE"/>
    <property type="match status" value="1"/>
</dbReference>
<evidence type="ECO:0000313" key="3">
    <source>
        <dbReference type="EMBL" id="QSO48678.1"/>
    </source>
</evidence>
<keyword evidence="4" id="KW-1185">Reference proteome</keyword>
<protein>
    <submittedName>
        <fullName evidence="3">Helix-turn-helix domain-containing protein</fullName>
    </submittedName>
</protein>
<dbReference type="Pfam" id="PF12844">
    <property type="entry name" value="HTH_19"/>
    <property type="match status" value="1"/>
</dbReference>
<feature type="domain" description="HTH cro/C1-type" evidence="2">
    <location>
        <begin position="7"/>
        <end position="61"/>
    </location>
</feature>
<gene>
    <name evidence="3" type="ORF">JZ786_06850</name>
</gene>
<dbReference type="SUPFAM" id="SSF47413">
    <property type="entry name" value="lambda repressor-like DNA-binding domains"/>
    <property type="match status" value="1"/>
</dbReference>
<name>A0A9X7Z8S7_9BACL</name>
<dbReference type="AlphaFoldDB" id="A0A9X7Z8S7"/>
<evidence type="ECO:0000259" key="2">
    <source>
        <dbReference type="PROSITE" id="PS50943"/>
    </source>
</evidence>
<dbReference type="EMBL" id="CP071182">
    <property type="protein sequence ID" value="QSO48678.1"/>
    <property type="molecule type" value="Genomic_DNA"/>
</dbReference>